<dbReference type="AlphaFoldDB" id="A0A2I0VLD4"/>
<dbReference type="Proteomes" id="UP000233837">
    <property type="component" value="Unassembled WGS sequence"/>
</dbReference>
<sequence>MAINLASPRTSAISLLCSSILLLLISSGSSTSLGNVLKNGYELGAGGLLSIGNYKFIMQRDCNLVLYENNTVLWETKTQGKGTLCRLSLQSNGELFVFSESRKALWRSETGGEFGNYALVLQPNGNVVVYGSPVWSTGTYIQSTATAAPSILLCIAVQILLFASNSSATGNMLMPGETLLAGNCLSIGNYHLTMQHNCNLELYHGKKLTWESHTTGMGTKCFLYLQVNGELAIVSEGTSSPFVWMTGTGGGSHRFVLVLQPDGNAVVYGTPVWSTGTTRAVHGNAASNRTAKSIPFESTGN</sequence>
<organism evidence="3 4">
    <name type="scientific">Dendrobium catenatum</name>
    <dbReference type="NCBI Taxonomy" id="906689"/>
    <lineage>
        <taxon>Eukaryota</taxon>
        <taxon>Viridiplantae</taxon>
        <taxon>Streptophyta</taxon>
        <taxon>Embryophyta</taxon>
        <taxon>Tracheophyta</taxon>
        <taxon>Spermatophyta</taxon>
        <taxon>Magnoliopsida</taxon>
        <taxon>Liliopsida</taxon>
        <taxon>Asparagales</taxon>
        <taxon>Orchidaceae</taxon>
        <taxon>Epidendroideae</taxon>
        <taxon>Malaxideae</taxon>
        <taxon>Dendrobiinae</taxon>
        <taxon>Dendrobium</taxon>
    </lineage>
</organism>
<evidence type="ECO:0000256" key="1">
    <source>
        <dbReference type="SAM" id="SignalP"/>
    </source>
</evidence>
<dbReference type="PROSITE" id="PS50927">
    <property type="entry name" value="BULB_LECTIN"/>
    <property type="match status" value="2"/>
</dbReference>
<name>A0A2I0VLD4_9ASPA</name>
<feature type="domain" description="Bulb-type lectin" evidence="2">
    <location>
        <begin position="164"/>
        <end position="280"/>
    </location>
</feature>
<feature type="signal peptide" evidence="1">
    <location>
        <begin position="1"/>
        <end position="30"/>
    </location>
</feature>
<feature type="chain" id="PRO_5014191861" evidence="1">
    <location>
        <begin position="31"/>
        <end position="301"/>
    </location>
</feature>
<keyword evidence="1" id="KW-0732">Signal</keyword>
<dbReference type="EMBL" id="KZ503429">
    <property type="protein sequence ID" value="PKU64226.1"/>
    <property type="molecule type" value="Genomic_DNA"/>
</dbReference>
<dbReference type="Gene3D" id="2.90.10.10">
    <property type="entry name" value="Bulb-type lectin domain"/>
    <property type="match status" value="2"/>
</dbReference>
<dbReference type="CDD" id="cd00028">
    <property type="entry name" value="B_lectin"/>
    <property type="match status" value="1"/>
</dbReference>
<gene>
    <name evidence="3" type="ORF">MA16_Dca005149</name>
</gene>
<feature type="domain" description="Bulb-type lectin" evidence="2">
    <location>
        <begin position="34"/>
        <end position="142"/>
    </location>
</feature>
<keyword evidence="4" id="KW-1185">Reference proteome</keyword>
<protein>
    <submittedName>
        <fullName evidence="3">Mannose-specific lectin 3</fullName>
    </submittedName>
</protein>
<reference evidence="3 4" key="2">
    <citation type="journal article" date="2017" name="Nature">
        <title>The Apostasia genome and the evolution of orchids.</title>
        <authorList>
            <person name="Zhang G.Q."/>
            <person name="Liu K.W."/>
            <person name="Li Z."/>
            <person name="Lohaus R."/>
            <person name="Hsiao Y.Y."/>
            <person name="Niu S.C."/>
            <person name="Wang J.Y."/>
            <person name="Lin Y.C."/>
            <person name="Xu Q."/>
            <person name="Chen L.J."/>
            <person name="Yoshida K."/>
            <person name="Fujiwara S."/>
            <person name="Wang Z.W."/>
            <person name="Zhang Y.Q."/>
            <person name="Mitsuda N."/>
            <person name="Wang M."/>
            <person name="Liu G.H."/>
            <person name="Pecoraro L."/>
            <person name="Huang H.X."/>
            <person name="Xiao X.J."/>
            <person name="Lin M."/>
            <person name="Wu X.Y."/>
            <person name="Wu W.L."/>
            <person name="Chen Y.Y."/>
            <person name="Chang S.B."/>
            <person name="Sakamoto S."/>
            <person name="Ohme-Takagi M."/>
            <person name="Yagi M."/>
            <person name="Zeng S.J."/>
            <person name="Shen C.Y."/>
            <person name="Yeh C.M."/>
            <person name="Luo Y.B."/>
            <person name="Tsai W.C."/>
            <person name="Van de Peer Y."/>
            <person name="Liu Z.J."/>
        </authorList>
    </citation>
    <scope>NUCLEOTIDE SEQUENCE [LARGE SCALE GENOMIC DNA]</scope>
    <source>
        <tissue evidence="3">The whole plant</tissue>
    </source>
</reference>
<proteinExistence type="predicted"/>
<evidence type="ECO:0000259" key="2">
    <source>
        <dbReference type="PROSITE" id="PS50927"/>
    </source>
</evidence>
<keyword evidence="3" id="KW-0430">Lectin</keyword>
<dbReference type="GO" id="GO:0051707">
    <property type="term" value="P:response to other organism"/>
    <property type="evidence" value="ECO:0007669"/>
    <property type="project" value="UniProtKB-ARBA"/>
</dbReference>
<dbReference type="SMART" id="SM00108">
    <property type="entry name" value="B_lectin"/>
    <property type="match status" value="2"/>
</dbReference>
<evidence type="ECO:0000313" key="3">
    <source>
        <dbReference type="EMBL" id="PKU64226.1"/>
    </source>
</evidence>
<evidence type="ECO:0000313" key="4">
    <source>
        <dbReference type="Proteomes" id="UP000233837"/>
    </source>
</evidence>
<accession>A0A2I0VLD4</accession>
<dbReference type="InterPro" id="IPR001480">
    <property type="entry name" value="Bulb-type_lectin_dom"/>
</dbReference>
<reference evidence="3 4" key="1">
    <citation type="journal article" date="2016" name="Sci. Rep.">
        <title>The Dendrobium catenatum Lindl. genome sequence provides insights into polysaccharide synthase, floral development and adaptive evolution.</title>
        <authorList>
            <person name="Zhang G.Q."/>
            <person name="Xu Q."/>
            <person name="Bian C."/>
            <person name="Tsai W.C."/>
            <person name="Yeh C.M."/>
            <person name="Liu K.W."/>
            <person name="Yoshida K."/>
            <person name="Zhang L.S."/>
            <person name="Chang S.B."/>
            <person name="Chen F."/>
            <person name="Shi Y."/>
            <person name="Su Y.Y."/>
            <person name="Zhang Y.Q."/>
            <person name="Chen L.J."/>
            <person name="Yin Y."/>
            <person name="Lin M."/>
            <person name="Huang H."/>
            <person name="Deng H."/>
            <person name="Wang Z.W."/>
            <person name="Zhu S.L."/>
            <person name="Zhao X."/>
            <person name="Deng C."/>
            <person name="Niu S.C."/>
            <person name="Huang J."/>
            <person name="Wang M."/>
            <person name="Liu G.H."/>
            <person name="Yang H.J."/>
            <person name="Xiao X.J."/>
            <person name="Hsiao Y.Y."/>
            <person name="Wu W.L."/>
            <person name="Chen Y.Y."/>
            <person name="Mitsuda N."/>
            <person name="Ohme-Takagi M."/>
            <person name="Luo Y.B."/>
            <person name="Van de Peer Y."/>
            <person name="Liu Z.J."/>
        </authorList>
    </citation>
    <scope>NUCLEOTIDE SEQUENCE [LARGE SCALE GENOMIC DNA]</scope>
    <source>
        <tissue evidence="3">The whole plant</tissue>
    </source>
</reference>
<dbReference type="SUPFAM" id="SSF51110">
    <property type="entry name" value="alpha-D-mannose-specific plant lectins"/>
    <property type="match status" value="2"/>
</dbReference>
<dbReference type="GO" id="GO:0030246">
    <property type="term" value="F:carbohydrate binding"/>
    <property type="evidence" value="ECO:0007669"/>
    <property type="project" value="UniProtKB-KW"/>
</dbReference>
<dbReference type="InterPro" id="IPR036426">
    <property type="entry name" value="Bulb-type_lectin_dom_sf"/>
</dbReference>